<dbReference type="Pfam" id="PF05189">
    <property type="entry name" value="RTC_insert"/>
    <property type="match status" value="1"/>
</dbReference>
<keyword evidence="5" id="KW-0067">ATP-binding</keyword>
<dbReference type="PIRSF" id="PIRSF005378">
    <property type="entry name" value="RNA3'_term_phos_cycl_euk"/>
    <property type="match status" value="1"/>
</dbReference>
<dbReference type="EC" id="6.5.1.4" evidence="5 6"/>
<protein>
    <recommendedName>
        <fullName evidence="2 5">RNA 3'-terminal phosphate cyclase</fullName>
        <shortName evidence="5">RNA cyclase</shortName>
        <shortName evidence="5">RNA-3'-phosphate cyclase</shortName>
        <ecNumber evidence="5 6">6.5.1.4</ecNumber>
    </recommendedName>
</protein>
<evidence type="ECO:0000256" key="4">
    <source>
        <dbReference type="ARBA" id="ARBA00022741"/>
    </source>
</evidence>
<evidence type="ECO:0000256" key="3">
    <source>
        <dbReference type="ARBA" id="ARBA00022598"/>
    </source>
</evidence>
<dbReference type="InterPro" id="IPR036553">
    <property type="entry name" value="RPTC_insert"/>
</dbReference>
<dbReference type="Proteomes" id="UP000600363">
    <property type="component" value="Unassembled WGS sequence"/>
</dbReference>
<dbReference type="Gene3D" id="3.30.360.20">
    <property type="entry name" value="RNA 3'-terminal phosphate cyclase, insert domain"/>
    <property type="match status" value="1"/>
</dbReference>
<comment type="subcellular location">
    <subcellularLocation>
        <location evidence="5">Cytoplasm</location>
    </subcellularLocation>
</comment>
<dbReference type="Gene3D" id="3.65.10.20">
    <property type="entry name" value="RNA 3'-terminal phosphate cyclase domain"/>
    <property type="match status" value="1"/>
</dbReference>
<evidence type="ECO:0000259" key="7">
    <source>
        <dbReference type="Pfam" id="PF01137"/>
    </source>
</evidence>
<dbReference type="SUPFAM" id="SSF55205">
    <property type="entry name" value="EPT/RTPC-like"/>
    <property type="match status" value="2"/>
</dbReference>
<feature type="active site" description="Tele-AMP-histidine intermediate" evidence="5">
    <location>
        <position position="303"/>
    </location>
</feature>
<proteinExistence type="inferred from homology"/>
<dbReference type="InterPro" id="IPR020719">
    <property type="entry name" value="RNA3'_term_phos_cycl-like_CS"/>
</dbReference>
<dbReference type="GO" id="GO:0005524">
    <property type="term" value="F:ATP binding"/>
    <property type="evidence" value="ECO:0007669"/>
    <property type="project" value="UniProtKB-KW"/>
</dbReference>
<evidence type="ECO:0000313" key="9">
    <source>
        <dbReference type="EMBL" id="HIH69472.1"/>
    </source>
</evidence>
<comment type="caution">
    <text evidence="9">The sequence shown here is derived from an EMBL/GenBank/DDBJ whole genome shotgun (WGS) entry which is preliminary data.</text>
</comment>
<dbReference type="PROSITE" id="PS01287">
    <property type="entry name" value="RTC"/>
    <property type="match status" value="1"/>
</dbReference>
<evidence type="ECO:0000259" key="8">
    <source>
        <dbReference type="Pfam" id="PF05189"/>
    </source>
</evidence>
<dbReference type="Pfam" id="PF01137">
    <property type="entry name" value="RTC"/>
    <property type="match status" value="1"/>
</dbReference>
<evidence type="ECO:0000256" key="5">
    <source>
        <dbReference type="HAMAP-Rule" id="MF_00200"/>
    </source>
</evidence>
<dbReference type="PANTHER" id="PTHR11096:SF0">
    <property type="entry name" value="RNA 3'-TERMINAL PHOSPHATE CYCLASE"/>
    <property type="match status" value="1"/>
</dbReference>
<comment type="catalytic activity">
    <reaction evidence="5">
        <text>a 3'-end 3'-phospho-ribonucleotide-RNA + ATP = a 3'-end 2',3'-cyclophospho-ribonucleotide-RNA + AMP + diphosphate</text>
        <dbReference type="Rhea" id="RHEA:23976"/>
        <dbReference type="Rhea" id="RHEA-COMP:10463"/>
        <dbReference type="Rhea" id="RHEA-COMP:10464"/>
        <dbReference type="ChEBI" id="CHEBI:30616"/>
        <dbReference type="ChEBI" id="CHEBI:33019"/>
        <dbReference type="ChEBI" id="CHEBI:83062"/>
        <dbReference type="ChEBI" id="CHEBI:83064"/>
        <dbReference type="ChEBI" id="CHEBI:456215"/>
        <dbReference type="EC" id="6.5.1.4"/>
    </reaction>
</comment>
<feature type="binding site" evidence="5">
    <location>
        <begin position="278"/>
        <end position="282"/>
    </location>
    <ligand>
        <name>ATP</name>
        <dbReference type="ChEBI" id="CHEBI:30616"/>
    </ligand>
</feature>
<evidence type="ECO:0000256" key="1">
    <source>
        <dbReference type="ARBA" id="ARBA00009206"/>
    </source>
</evidence>
<comment type="function">
    <text evidence="5">Catalyzes the conversion of 3'-phosphate to a 2',3'-cyclic phosphodiester at the end of RNA. The mechanism of action of the enzyme occurs in 3 steps: (A) adenylation of the enzyme by ATP; (B) transfer of adenylate to an RNA-N3'P to produce RNA-N3'PP5'A; (C) and attack of the adjacent 2'-hydroxyl on the 3'-phosphorus in the diester linkage to produce the cyclic end product. The biological role of this enzyme is unknown but it is likely to function in some aspects of cellular RNA processing.</text>
</comment>
<dbReference type="EMBL" id="DUIH01000009">
    <property type="protein sequence ID" value="HIH69472.1"/>
    <property type="molecule type" value="Genomic_DNA"/>
</dbReference>
<dbReference type="InterPro" id="IPR000228">
    <property type="entry name" value="RNA3'_term_phos_cyc"/>
</dbReference>
<dbReference type="RefSeq" id="WP_042685853.1">
    <property type="nucleotide sequence ID" value="NZ_DUIH01000009.1"/>
</dbReference>
<dbReference type="HAMAP" id="MF_00200">
    <property type="entry name" value="RTC"/>
    <property type="match status" value="1"/>
</dbReference>
<accession>A0A832RUD8</accession>
<dbReference type="NCBIfam" id="TIGR03399">
    <property type="entry name" value="RNA_3prim_cycl"/>
    <property type="match status" value="1"/>
</dbReference>
<dbReference type="GO" id="GO:0003963">
    <property type="term" value="F:RNA-3'-phosphate cyclase activity"/>
    <property type="evidence" value="ECO:0007669"/>
    <property type="project" value="UniProtKB-UniRule"/>
</dbReference>
<dbReference type="AlphaFoldDB" id="A0A832RUD8"/>
<dbReference type="InterPro" id="IPR013792">
    <property type="entry name" value="RNA3'P_cycl/enolpyr_Trfase_a/b"/>
</dbReference>
<keyword evidence="5" id="KW-0963">Cytoplasm</keyword>
<sequence>MLELDGSYGEGGGQILRTAIALSAITGQPLRLYNIRKGRRSEGLAPQHLKAVQTAAHITDARVDGLKLHSTELFFHPTCIHPLNGEVDIGTAGSITLLLQCILPILLHAPKSSSFTVRGGTDVEWSPSWDYFEHITLAALGQMGASVEAGLLMRGYYPEGGGVVSMKVSPSHIHISPREFERSDAPIAGNVHSFALPSHVPERIRDAAATFLMQHGHPAHIALEHTRARSVGCGITLWSGLLGACALGRRGLPAERVGRMAASQLLKEIKSGASVDVHLADQLIPYMALSGGGEFVVREITEHTRTNVWTVQHFVDVECTIERTNELYRVCMST</sequence>
<dbReference type="InterPro" id="IPR037136">
    <property type="entry name" value="RNA3'_phos_cyclase_dom_sf"/>
</dbReference>
<evidence type="ECO:0000256" key="6">
    <source>
        <dbReference type="NCBIfam" id="TIGR03399"/>
    </source>
</evidence>
<organism evidence="9 10">
    <name type="scientific">Methermicoccus shengliensis</name>
    <dbReference type="NCBI Taxonomy" id="660064"/>
    <lineage>
        <taxon>Archaea</taxon>
        <taxon>Methanobacteriati</taxon>
        <taxon>Methanobacteriota</taxon>
        <taxon>Stenosarchaea group</taxon>
        <taxon>Methanomicrobia</taxon>
        <taxon>Methanosarcinales</taxon>
        <taxon>Methermicoccaceae</taxon>
        <taxon>Methermicoccus</taxon>
    </lineage>
</organism>
<name>A0A832RUD8_9EURY</name>
<evidence type="ECO:0000256" key="2">
    <source>
        <dbReference type="ARBA" id="ARBA00021428"/>
    </source>
</evidence>
<feature type="binding site" evidence="5">
    <location>
        <position position="100"/>
    </location>
    <ligand>
        <name>ATP</name>
        <dbReference type="ChEBI" id="CHEBI:30616"/>
    </ligand>
</feature>
<reference evidence="9" key="1">
    <citation type="journal article" date="2020" name="bioRxiv">
        <title>A rank-normalized archaeal taxonomy based on genome phylogeny resolves widespread incomplete and uneven classifications.</title>
        <authorList>
            <person name="Rinke C."/>
            <person name="Chuvochina M."/>
            <person name="Mussig A.J."/>
            <person name="Chaumeil P.-A."/>
            <person name="Waite D.W."/>
            <person name="Whitman W.B."/>
            <person name="Parks D.H."/>
            <person name="Hugenholtz P."/>
        </authorList>
    </citation>
    <scope>NUCLEOTIDE SEQUENCE</scope>
    <source>
        <strain evidence="9">UBA12518</strain>
    </source>
</reference>
<gene>
    <name evidence="5" type="primary">rtcA</name>
    <name evidence="9" type="ORF">HA299_02450</name>
</gene>
<feature type="domain" description="RNA 3'-terminal phosphate cyclase insert" evidence="8">
    <location>
        <begin position="187"/>
        <end position="270"/>
    </location>
</feature>
<dbReference type="GO" id="GO:0006396">
    <property type="term" value="P:RNA processing"/>
    <property type="evidence" value="ECO:0007669"/>
    <property type="project" value="UniProtKB-UniRule"/>
</dbReference>
<keyword evidence="4 5" id="KW-0547">Nucleotide-binding</keyword>
<dbReference type="InterPro" id="IPR013791">
    <property type="entry name" value="RNA3'-term_phos_cycl_insert"/>
</dbReference>
<dbReference type="InterPro" id="IPR023797">
    <property type="entry name" value="RNA3'_phos_cyclase_dom"/>
</dbReference>
<feature type="domain" description="RNA 3'-terminal phosphate cyclase" evidence="7">
    <location>
        <begin position="8"/>
        <end position="321"/>
    </location>
</feature>
<dbReference type="InterPro" id="IPR017770">
    <property type="entry name" value="RNA3'_term_phos_cyc_type_1"/>
</dbReference>
<comment type="similarity">
    <text evidence="1 5">Belongs to the RNA 3'-terminal cyclase family. Type 1 subfamily.</text>
</comment>
<dbReference type="GO" id="GO:0005737">
    <property type="term" value="C:cytoplasm"/>
    <property type="evidence" value="ECO:0007669"/>
    <property type="project" value="UniProtKB-SubCell"/>
</dbReference>
<evidence type="ECO:0000313" key="10">
    <source>
        <dbReference type="Proteomes" id="UP000600363"/>
    </source>
</evidence>
<dbReference type="PANTHER" id="PTHR11096">
    <property type="entry name" value="RNA 3' TERMINAL PHOSPHATE CYCLASE"/>
    <property type="match status" value="1"/>
</dbReference>
<keyword evidence="3 5" id="KW-0436">Ligase</keyword>